<dbReference type="OrthoDB" id="9789813at2"/>
<keyword evidence="1" id="KW-0238">DNA-binding</keyword>
<organism evidence="1 2">
    <name type="scientific">Albibacterium bauzanense</name>
    <dbReference type="NCBI Taxonomy" id="653929"/>
    <lineage>
        <taxon>Bacteria</taxon>
        <taxon>Pseudomonadati</taxon>
        <taxon>Bacteroidota</taxon>
        <taxon>Sphingobacteriia</taxon>
        <taxon>Sphingobacteriales</taxon>
        <taxon>Sphingobacteriaceae</taxon>
        <taxon>Albibacterium</taxon>
    </lineage>
</organism>
<reference evidence="1 2" key="1">
    <citation type="submission" date="2019-03" db="EMBL/GenBank/DDBJ databases">
        <title>Genomic Encyclopedia of Archaeal and Bacterial Type Strains, Phase II (KMG-II): from individual species to whole genera.</title>
        <authorList>
            <person name="Goeker M."/>
        </authorList>
    </citation>
    <scope>NUCLEOTIDE SEQUENCE [LARGE SCALE GENOMIC DNA]</scope>
    <source>
        <strain evidence="1 2">DSM 22554</strain>
    </source>
</reference>
<sequence length="116" mass="13492">MNIEELRSYCLTKKGATESFPFGEQTLVFKVGDKIFLLTGLDSHPMSFNAKCDPEEAINLREQYPNSVFPGYHMNKKHWNTVVLNREITLDQAKRMIDHSYELIFNSLPLKIRDNI</sequence>
<dbReference type="Pfam" id="PF04237">
    <property type="entry name" value="YjbR"/>
    <property type="match status" value="1"/>
</dbReference>
<dbReference type="PANTHER" id="PTHR35145">
    <property type="entry name" value="CYTOPLASMIC PROTEIN-RELATED"/>
    <property type="match status" value="1"/>
</dbReference>
<accession>A0A4R1M2M1</accession>
<protein>
    <submittedName>
        <fullName evidence="1">Putative DNA-binding protein (MmcQ/YjbR family)</fullName>
    </submittedName>
</protein>
<dbReference type="EMBL" id="SMGO01000001">
    <property type="protein sequence ID" value="TCK85462.1"/>
    <property type="molecule type" value="Genomic_DNA"/>
</dbReference>
<dbReference type="Proteomes" id="UP000294616">
    <property type="component" value="Unassembled WGS sequence"/>
</dbReference>
<gene>
    <name evidence="1" type="ORF">C8N28_0769</name>
</gene>
<dbReference type="SUPFAM" id="SSF142906">
    <property type="entry name" value="YjbR-like"/>
    <property type="match status" value="1"/>
</dbReference>
<proteinExistence type="predicted"/>
<dbReference type="AlphaFoldDB" id="A0A4R1M2M1"/>
<dbReference type="PANTHER" id="PTHR35145:SF1">
    <property type="entry name" value="CYTOPLASMIC PROTEIN"/>
    <property type="match status" value="1"/>
</dbReference>
<dbReference type="InterPro" id="IPR007351">
    <property type="entry name" value="YjbR"/>
</dbReference>
<dbReference type="InterPro" id="IPR038056">
    <property type="entry name" value="YjbR-like_sf"/>
</dbReference>
<keyword evidence="2" id="KW-1185">Reference proteome</keyword>
<dbReference type="InterPro" id="IPR058532">
    <property type="entry name" value="YjbR/MT2646/Rv2570-like"/>
</dbReference>
<dbReference type="GO" id="GO:0003677">
    <property type="term" value="F:DNA binding"/>
    <property type="evidence" value="ECO:0007669"/>
    <property type="project" value="UniProtKB-KW"/>
</dbReference>
<comment type="caution">
    <text evidence="1">The sequence shown here is derived from an EMBL/GenBank/DDBJ whole genome shotgun (WGS) entry which is preliminary data.</text>
</comment>
<evidence type="ECO:0000313" key="1">
    <source>
        <dbReference type="EMBL" id="TCK85462.1"/>
    </source>
</evidence>
<dbReference type="Gene3D" id="3.90.1150.30">
    <property type="match status" value="1"/>
</dbReference>
<evidence type="ECO:0000313" key="2">
    <source>
        <dbReference type="Proteomes" id="UP000294616"/>
    </source>
</evidence>
<dbReference type="RefSeq" id="WP_132221682.1">
    <property type="nucleotide sequence ID" value="NZ_SMGO01000001.1"/>
</dbReference>
<name>A0A4R1M2M1_9SPHI</name>